<evidence type="ECO:0000256" key="7">
    <source>
        <dbReference type="ARBA" id="ARBA00022553"/>
    </source>
</evidence>
<feature type="disulfide bond" evidence="27">
    <location>
        <begin position="157"/>
        <end position="170"/>
    </location>
</feature>
<feature type="domain" description="TNFR-Cys" evidence="30">
    <location>
        <begin position="138"/>
        <end position="178"/>
    </location>
</feature>
<dbReference type="PROSITE" id="PS50050">
    <property type="entry name" value="TNFR_NGFR_2"/>
    <property type="match status" value="3"/>
</dbReference>
<feature type="compositionally biased region" description="Polar residues" evidence="28">
    <location>
        <begin position="282"/>
        <end position="295"/>
    </location>
</feature>
<dbReference type="GO" id="GO:0030154">
    <property type="term" value="P:cell differentiation"/>
    <property type="evidence" value="ECO:0007669"/>
    <property type="project" value="UniProtKB-KW"/>
</dbReference>
<gene>
    <name evidence="31" type="primary">Ngfr</name>
    <name evidence="31" type="ORF">COLPIC_R12022</name>
</gene>
<evidence type="ECO:0000256" key="1">
    <source>
        <dbReference type="ARBA" id="ARBA00004251"/>
    </source>
</evidence>
<evidence type="ECO:0000256" key="12">
    <source>
        <dbReference type="ARBA" id="ARBA00022782"/>
    </source>
</evidence>
<organism evidence="31 32">
    <name type="scientific">Columbina picui</name>
    <name type="common">Picui ground-dove</name>
    <dbReference type="NCBI Taxonomy" id="115618"/>
    <lineage>
        <taxon>Eukaryota</taxon>
        <taxon>Metazoa</taxon>
        <taxon>Chordata</taxon>
        <taxon>Craniata</taxon>
        <taxon>Vertebrata</taxon>
        <taxon>Euteleostomi</taxon>
        <taxon>Archelosauria</taxon>
        <taxon>Archosauria</taxon>
        <taxon>Dinosauria</taxon>
        <taxon>Saurischia</taxon>
        <taxon>Theropoda</taxon>
        <taxon>Coelurosauria</taxon>
        <taxon>Aves</taxon>
        <taxon>Neognathae</taxon>
        <taxon>Neoaves</taxon>
        <taxon>Columbimorphae</taxon>
        <taxon>Columbiformes</taxon>
        <taxon>Columbidae</taxon>
        <taxon>Columbina</taxon>
    </lineage>
</organism>
<feature type="disulfide bond" evidence="27">
    <location>
        <begin position="79"/>
        <end position="97"/>
    </location>
</feature>
<evidence type="ECO:0000256" key="15">
    <source>
        <dbReference type="ARBA" id="ARBA00023018"/>
    </source>
</evidence>
<dbReference type="GO" id="GO:0048511">
    <property type="term" value="P:rhythmic process"/>
    <property type="evidence" value="ECO:0007669"/>
    <property type="project" value="UniProtKB-KW"/>
</dbReference>
<comment type="subcellular location">
    <subcellularLocation>
        <location evidence="1">Cell membrane</location>
        <topology evidence="1">Single-pass type I membrane protein</topology>
    </subcellularLocation>
    <subcellularLocation>
        <location evidence="3">Cell projection</location>
        <location evidence="3">Dendritic spine</location>
    </subcellularLocation>
    <subcellularLocation>
        <location evidence="4">Cell projection</location>
        <location evidence="4">Growth cone</location>
    </subcellularLocation>
    <subcellularLocation>
        <location evidence="2">Perikaryon</location>
    </subcellularLocation>
</comment>
<dbReference type="GO" id="GO:0009986">
    <property type="term" value="C:cell surface"/>
    <property type="evidence" value="ECO:0007669"/>
    <property type="project" value="TreeGrafter"/>
</dbReference>
<keyword evidence="19" id="KW-0675">Receptor</keyword>
<evidence type="ECO:0000256" key="9">
    <source>
        <dbReference type="ARBA" id="ARBA00022703"/>
    </source>
</evidence>
<dbReference type="GO" id="GO:0005035">
    <property type="term" value="F:death receptor activity"/>
    <property type="evidence" value="ECO:0007669"/>
    <property type="project" value="TreeGrafter"/>
</dbReference>
<dbReference type="AlphaFoldDB" id="A0A7K4SF08"/>
<dbReference type="PROSITE" id="PS50017">
    <property type="entry name" value="DEATH_DOMAIN"/>
    <property type="match status" value="1"/>
</dbReference>
<evidence type="ECO:0000256" key="18">
    <source>
        <dbReference type="ARBA" id="ARBA00023157"/>
    </source>
</evidence>
<evidence type="ECO:0000256" key="11">
    <source>
        <dbReference type="ARBA" id="ARBA00022737"/>
    </source>
</evidence>
<dbReference type="InterPro" id="IPR000488">
    <property type="entry name" value="Death_dom"/>
</dbReference>
<dbReference type="GO" id="GO:0006915">
    <property type="term" value="P:apoptotic process"/>
    <property type="evidence" value="ECO:0007669"/>
    <property type="project" value="UniProtKB-KW"/>
</dbReference>
<keyword evidence="21" id="KW-0966">Cell projection</keyword>
<feature type="repeat" description="TNFR-Cys" evidence="27">
    <location>
        <begin position="98"/>
        <end position="136"/>
    </location>
</feature>
<evidence type="ECO:0000256" key="21">
    <source>
        <dbReference type="ARBA" id="ARBA00023273"/>
    </source>
</evidence>
<feature type="disulfide bond" evidence="27">
    <location>
        <begin position="139"/>
        <end position="154"/>
    </location>
</feature>
<keyword evidence="15" id="KW-0770">Synapse</keyword>
<keyword evidence="7" id="KW-0597">Phosphoprotein</keyword>
<keyword evidence="10" id="KW-0732">Signal</keyword>
<dbReference type="PANTHER" id="PTHR46605">
    <property type="entry name" value="TUMOR NECROSIS FACTOR RECEPTOR"/>
    <property type="match status" value="1"/>
</dbReference>
<dbReference type="SUPFAM" id="SSF57586">
    <property type="entry name" value="TNF receptor-like"/>
    <property type="match status" value="3"/>
</dbReference>
<feature type="disulfide bond" evidence="27">
    <location>
        <begin position="115"/>
        <end position="128"/>
    </location>
</feature>
<evidence type="ECO:0000256" key="13">
    <source>
        <dbReference type="ARBA" id="ARBA00022902"/>
    </source>
</evidence>
<evidence type="ECO:0000256" key="25">
    <source>
        <dbReference type="ARBA" id="ARBA00082302"/>
    </source>
</evidence>
<feature type="domain" description="Death" evidence="29">
    <location>
        <begin position="368"/>
        <end position="445"/>
    </location>
</feature>
<feature type="compositionally biased region" description="Polar residues" evidence="28">
    <location>
        <begin position="305"/>
        <end position="316"/>
    </location>
</feature>
<feature type="disulfide bond" evidence="27">
    <location>
        <begin position="160"/>
        <end position="178"/>
    </location>
</feature>
<dbReference type="CDD" id="cd08311">
    <property type="entry name" value="Death_p75NR"/>
    <property type="match status" value="1"/>
</dbReference>
<keyword evidence="17" id="KW-0472">Membrane</keyword>
<keyword evidence="5" id="KW-0217">Developmental protein</keyword>
<feature type="repeat" description="TNFR-Cys" evidence="27">
    <location>
        <begin position="56"/>
        <end position="97"/>
    </location>
</feature>
<keyword evidence="20" id="KW-0325">Glycoprotein</keyword>
<feature type="repeat" description="TNFR-Cys" evidence="27">
    <location>
        <begin position="138"/>
        <end position="178"/>
    </location>
</feature>
<dbReference type="Gene3D" id="2.10.50.10">
    <property type="entry name" value="Tumor Necrosis Factor Receptor, subunit A, domain 2"/>
    <property type="match status" value="4"/>
</dbReference>
<comment type="caution">
    <text evidence="27">Lacks conserved residue(s) required for the propagation of feature annotation.</text>
</comment>
<dbReference type="FunFam" id="2.10.50.10:FF:000012">
    <property type="entry name" value="tumor necrosis factor receptor superfamily member 16"/>
    <property type="match status" value="1"/>
</dbReference>
<dbReference type="PROSITE" id="PS00652">
    <property type="entry name" value="TNFR_NGFR_1"/>
    <property type="match status" value="2"/>
</dbReference>
<dbReference type="Gene3D" id="1.10.533.10">
    <property type="entry name" value="Death Domain, Fas"/>
    <property type="match status" value="1"/>
</dbReference>
<dbReference type="SUPFAM" id="SSF47986">
    <property type="entry name" value="DEATH domain"/>
    <property type="match status" value="1"/>
</dbReference>
<comment type="caution">
    <text evidence="31">The sequence shown here is derived from an EMBL/GenBank/DDBJ whole genome shotgun (WGS) entry which is preliminary data.</text>
</comment>
<dbReference type="GO" id="GO:0043204">
    <property type="term" value="C:perikaryon"/>
    <property type="evidence" value="ECO:0007669"/>
    <property type="project" value="UniProtKB-SubCell"/>
</dbReference>
<evidence type="ECO:0000256" key="8">
    <source>
        <dbReference type="ARBA" id="ARBA00022692"/>
    </source>
</evidence>
<dbReference type="Proteomes" id="UP000530263">
    <property type="component" value="Unassembled WGS sequence"/>
</dbReference>
<dbReference type="GO" id="GO:0030426">
    <property type="term" value="C:growth cone"/>
    <property type="evidence" value="ECO:0007669"/>
    <property type="project" value="UniProtKB-SubCell"/>
</dbReference>
<proteinExistence type="predicted"/>
<evidence type="ECO:0000256" key="20">
    <source>
        <dbReference type="ARBA" id="ARBA00023180"/>
    </source>
</evidence>
<evidence type="ECO:0000259" key="29">
    <source>
        <dbReference type="PROSITE" id="PS50017"/>
    </source>
</evidence>
<keyword evidence="32" id="KW-1185">Reference proteome</keyword>
<feature type="compositionally biased region" description="Low complexity" evidence="28">
    <location>
        <begin position="342"/>
        <end position="357"/>
    </location>
</feature>
<dbReference type="PRINTS" id="PR01966">
    <property type="entry name" value="TNFACTORR16"/>
</dbReference>
<dbReference type="SMART" id="SM00005">
    <property type="entry name" value="DEATH"/>
    <property type="match status" value="1"/>
</dbReference>
<feature type="non-terminal residue" evidence="31">
    <location>
        <position position="1"/>
    </location>
</feature>
<evidence type="ECO:0000256" key="10">
    <source>
        <dbReference type="ARBA" id="ARBA00022729"/>
    </source>
</evidence>
<evidence type="ECO:0000256" key="16">
    <source>
        <dbReference type="ARBA" id="ARBA00023108"/>
    </source>
</evidence>
<evidence type="ECO:0000256" key="17">
    <source>
        <dbReference type="ARBA" id="ARBA00023136"/>
    </source>
</evidence>
<dbReference type="GO" id="GO:0007399">
    <property type="term" value="P:nervous system development"/>
    <property type="evidence" value="ECO:0007669"/>
    <property type="project" value="UniProtKB-KW"/>
</dbReference>
<dbReference type="CDD" id="cd13416">
    <property type="entry name" value="TNFRSF16"/>
    <property type="match status" value="1"/>
</dbReference>
<sequence length="451" mass="47973">AEGHVPALLSPQRPAWGSKDKCFSKMYTASGECCRACNLGEGVVQPCGLNQTVCEPCLDSVTYSDTVSATEPCKPCTQCVGLQSMSAPCVESDDAVCRCAYGYYQDEASGSCRECRVCEVGFGLMFPCQDSQDTVCEECPEGTFSSEANFVDPCLPCTTCEENEVLVKECTPTSDAECRAQHGRTGQRVPAGGTLPWALQGSRAQHPQSSIKLIRSLCCGVVNQRLQENTSCWERWSQERAVKAQTCSQPGGHCWGSPPRCRHWRSPPCSCPHRWNSCKQNKQGANNHPVNQTPSPEGEKLHSDSGISVDSQSLHDQQPPGPGTQGPGRDCGGCGGPGAPGAGAHAASSLAAPRADGSPYASLPAGKQDEVEKLLGSAAEETWRQLAGELGYKEDVIAGFTREEAPARALLADWATKESATLDVLLAALRKIQRGDIAESLDSESTATSPV</sequence>
<evidence type="ECO:0000256" key="28">
    <source>
        <dbReference type="SAM" id="MobiDB-lite"/>
    </source>
</evidence>
<accession>A0A7K4SF08</accession>
<dbReference type="SMART" id="SM00208">
    <property type="entry name" value="TNFR"/>
    <property type="match status" value="4"/>
</dbReference>
<keyword evidence="11" id="KW-0677">Repeat</keyword>
<feature type="domain" description="TNFR-Cys" evidence="30">
    <location>
        <begin position="98"/>
        <end position="136"/>
    </location>
</feature>
<feature type="disulfide bond" evidence="27">
    <location>
        <begin position="118"/>
        <end position="136"/>
    </location>
</feature>
<evidence type="ECO:0000256" key="4">
    <source>
        <dbReference type="ARBA" id="ARBA00004624"/>
    </source>
</evidence>
<keyword evidence="16" id="KW-0090">Biological rhythms</keyword>
<dbReference type="PANTHER" id="PTHR46605:SF3">
    <property type="entry name" value="TUMOR NECROSIS FACTOR RECEPTOR SUPERFAMILY MEMBER 16"/>
    <property type="match status" value="1"/>
</dbReference>
<feature type="non-terminal residue" evidence="31">
    <location>
        <position position="451"/>
    </location>
</feature>
<dbReference type="FunFam" id="2.10.50.10:FF:000013">
    <property type="entry name" value="Tumor necrosis factor receptor superfamily member 16"/>
    <property type="match status" value="1"/>
</dbReference>
<evidence type="ECO:0000256" key="23">
    <source>
        <dbReference type="ARBA" id="ARBA00076891"/>
    </source>
</evidence>
<evidence type="ECO:0000259" key="30">
    <source>
        <dbReference type="PROSITE" id="PS50050"/>
    </source>
</evidence>
<evidence type="ECO:0000256" key="22">
    <source>
        <dbReference type="ARBA" id="ARBA00072356"/>
    </source>
</evidence>
<evidence type="ECO:0000256" key="24">
    <source>
        <dbReference type="ARBA" id="ARBA00077976"/>
    </source>
</evidence>
<keyword evidence="9" id="KW-0053">Apoptosis</keyword>
<dbReference type="GO" id="GO:0007266">
    <property type="term" value="P:Rho protein signal transduction"/>
    <property type="evidence" value="ECO:0007669"/>
    <property type="project" value="TreeGrafter"/>
</dbReference>
<keyword evidence="14" id="KW-1133">Transmembrane helix</keyword>
<evidence type="ECO:0000313" key="31">
    <source>
        <dbReference type="EMBL" id="NWQ84354.1"/>
    </source>
</evidence>
<dbReference type="InterPro" id="IPR022325">
    <property type="entry name" value="TNFR_16"/>
</dbReference>
<dbReference type="GO" id="GO:0005886">
    <property type="term" value="C:plasma membrane"/>
    <property type="evidence" value="ECO:0007669"/>
    <property type="project" value="UniProtKB-SubCell"/>
</dbReference>
<evidence type="ECO:0000256" key="27">
    <source>
        <dbReference type="PROSITE-ProRule" id="PRU00206"/>
    </source>
</evidence>
<dbReference type="Pfam" id="PF00531">
    <property type="entry name" value="Death"/>
    <property type="match status" value="1"/>
</dbReference>
<evidence type="ECO:0000256" key="6">
    <source>
        <dbReference type="ARBA" id="ARBA00022475"/>
    </source>
</evidence>
<keyword evidence="8" id="KW-0812">Transmembrane</keyword>
<feature type="domain" description="TNFR-Cys" evidence="30">
    <location>
        <begin position="56"/>
        <end position="97"/>
    </location>
</feature>
<dbReference type="OrthoDB" id="10048028at2759"/>
<dbReference type="EMBL" id="VYZG01005072">
    <property type="protein sequence ID" value="NWQ84354.1"/>
    <property type="molecule type" value="Genomic_DNA"/>
</dbReference>
<dbReference type="InterPro" id="IPR034046">
    <property type="entry name" value="TNFRSF16_N"/>
</dbReference>
<evidence type="ECO:0000256" key="19">
    <source>
        <dbReference type="ARBA" id="ARBA00023170"/>
    </source>
</evidence>
<feature type="compositionally biased region" description="Gly residues" evidence="28">
    <location>
        <begin position="323"/>
        <end position="341"/>
    </location>
</feature>
<dbReference type="GO" id="GO:0048406">
    <property type="term" value="F:nerve growth factor binding"/>
    <property type="evidence" value="ECO:0007669"/>
    <property type="project" value="TreeGrafter"/>
</dbReference>
<keyword evidence="12" id="KW-0221">Differentiation</keyword>
<evidence type="ECO:0000256" key="26">
    <source>
        <dbReference type="ARBA" id="ARBA00082477"/>
    </source>
</evidence>
<dbReference type="FunFam" id="2.10.50.10:FF:000027">
    <property type="entry name" value="tumor necrosis factor receptor superfamily member 16"/>
    <property type="match status" value="1"/>
</dbReference>
<evidence type="ECO:0000256" key="2">
    <source>
        <dbReference type="ARBA" id="ARBA00004484"/>
    </source>
</evidence>
<evidence type="ECO:0000256" key="3">
    <source>
        <dbReference type="ARBA" id="ARBA00004552"/>
    </source>
</evidence>
<reference evidence="31 32" key="1">
    <citation type="submission" date="2019-09" db="EMBL/GenBank/DDBJ databases">
        <title>Bird 10,000 Genomes (B10K) Project - Family phase.</title>
        <authorList>
            <person name="Zhang G."/>
        </authorList>
    </citation>
    <scope>NUCLEOTIDE SEQUENCE [LARGE SCALE GENOMIC DNA]</scope>
    <source>
        <strain evidence="31">B10K-DU-021-26</strain>
        <tissue evidence="31">Mixed tissue sample</tissue>
    </source>
</reference>
<evidence type="ECO:0000256" key="14">
    <source>
        <dbReference type="ARBA" id="ARBA00022989"/>
    </source>
</evidence>
<name>A0A7K4SF08_COLPI</name>
<evidence type="ECO:0000313" key="32">
    <source>
        <dbReference type="Proteomes" id="UP000530263"/>
    </source>
</evidence>
<dbReference type="GO" id="GO:0015026">
    <property type="term" value="F:coreceptor activity"/>
    <property type="evidence" value="ECO:0007669"/>
    <property type="project" value="TreeGrafter"/>
</dbReference>
<keyword evidence="6" id="KW-1003">Cell membrane</keyword>
<keyword evidence="13" id="KW-0524">Neurogenesis</keyword>
<keyword evidence="18 27" id="KW-1015">Disulfide bond</keyword>
<dbReference type="InterPro" id="IPR011029">
    <property type="entry name" value="DEATH-like_dom_sf"/>
</dbReference>
<protein>
    <recommendedName>
        <fullName evidence="22">Tumor necrosis factor receptor superfamily member 16</fullName>
    </recommendedName>
    <alternativeName>
        <fullName evidence="25">Low affinity neurotrophin receptor p75NTR</fullName>
    </alternativeName>
    <alternativeName>
        <fullName evidence="23">Low-affinity nerve growth factor receptor</fullName>
    </alternativeName>
    <alternativeName>
        <fullName evidence="24">Low-affinity nerve growth factor receptor p75NGFR</fullName>
    </alternativeName>
    <alternativeName>
        <fullName evidence="26">Low-affinity nerve growth factor receptor p75NGR</fullName>
    </alternativeName>
</protein>
<feature type="region of interest" description="Disordered" evidence="28">
    <location>
        <begin position="282"/>
        <end position="364"/>
    </location>
</feature>
<feature type="disulfide bond" evidence="27">
    <location>
        <begin position="76"/>
        <end position="89"/>
    </location>
</feature>
<dbReference type="InterPro" id="IPR052302">
    <property type="entry name" value="Neurotrophin_rcpt-DD"/>
</dbReference>
<dbReference type="GO" id="GO:0043197">
    <property type="term" value="C:dendritic spine"/>
    <property type="evidence" value="ECO:0007669"/>
    <property type="project" value="UniProtKB-SubCell"/>
</dbReference>
<dbReference type="Pfam" id="PF00020">
    <property type="entry name" value="TNFR_c6"/>
    <property type="match status" value="3"/>
</dbReference>
<evidence type="ECO:0000256" key="5">
    <source>
        <dbReference type="ARBA" id="ARBA00022473"/>
    </source>
</evidence>
<dbReference type="InterPro" id="IPR001368">
    <property type="entry name" value="TNFR/NGFR_Cys_rich_reg"/>
</dbReference>